<sequence length="427" mass="48769">MSGASDKARFYLEQAVPQLQEFKEKKIFTEVRRRCVFPLVPLYISLLTYIIQEEIRALVKKRSDFEHKVLARGSTPVDFARYAAWEIGLENLRAKRCKRMKIKGSTTHTGQARIFKIFDRGTQKHPSDVALWMSYLEHAKQAKATKKFKTILTAAIRLHPLKCELWLYAARWSLEAEADMKEARSYMSRGARFCTRSKDLWIEWAKLEMIYLAKIAMRRKILGIDIEESTDDPMEIEGSARDKDFGDDDVVGLGVTQAQVDSITPSMLGRVKVDAEAAQDPINTPALQGAIPLAIFDEAKKQQFFNAAVAADFFDMFANFTQVRCLPKILQHVLDTLTESYPKDPFTCNYYNKQPLIGIDPNSAAFPMALGSFLDRLKESMEKTNDKTELVKKTRAWIEPILALEELDPDIKTVLEHTMRKLLVKAS</sequence>
<dbReference type="GO" id="GO:0034388">
    <property type="term" value="C:Pwp2p-containing subcomplex of 90S preribosome"/>
    <property type="evidence" value="ECO:0007669"/>
    <property type="project" value="TreeGrafter"/>
</dbReference>
<dbReference type="OrthoDB" id="28112at2759"/>
<dbReference type="InterPro" id="IPR011990">
    <property type="entry name" value="TPR-like_helical_dom_sf"/>
</dbReference>
<dbReference type="GO" id="GO:0032040">
    <property type="term" value="C:small-subunit processome"/>
    <property type="evidence" value="ECO:0007669"/>
    <property type="project" value="TreeGrafter"/>
</dbReference>
<gene>
    <name evidence="8" type="ORF">MBM_02998</name>
</gene>
<evidence type="ECO:0000256" key="6">
    <source>
        <dbReference type="SAM" id="Phobius"/>
    </source>
</evidence>
<dbReference type="SUPFAM" id="SSF48452">
    <property type="entry name" value="TPR-like"/>
    <property type="match status" value="1"/>
</dbReference>
<proteinExistence type="inferred from homology"/>
<dbReference type="SMART" id="SM00386">
    <property type="entry name" value="HAT"/>
    <property type="match status" value="3"/>
</dbReference>
<dbReference type="PANTHER" id="PTHR23271">
    <property type="entry name" value="HEPATOCELLULAR CARCINOMA-ASSOCIATED ANTIGEN 66"/>
    <property type="match status" value="1"/>
</dbReference>
<evidence type="ECO:0000256" key="2">
    <source>
        <dbReference type="ARBA" id="ARBA00010734"/>
    </source>
</evidence>
<keyword evidence="5" id="KW-0539">Nucleus</keyword>
<dbReference type="InterPro" id="IPR003107">
    <property type="entry name" value="HAT"/>
</dbReference>
<dbReference type="FunCoup" id="K1X0Q2">
    <property type="interactions" value="287"/>
</dbReference>
<keyword evidence="4" id="KW-0677">Repeat</keyword>
<evidence type="ECO:0000256" key="5">
    <source>
        <dbReference type="ARBA" id="ARBA00023242"/>
    </source>
</evidence>
<dbReference type="EMBL" id="JH921432">
    <property type="protein sequence ID" value="EKD18756.1"/>
    <property type="molecule type" value="Genomic_DNA"/>
</dbReference>
<comment type="subcellular location">
    <subcellularLocation>
        <location evidence="1">Nucleus</location>
        <location evidence="1">Nucleolus</location>
    </subcellularLocation>
</comment>
<evidence type="ECO:0000259" key="7">
    <source>
        <dbReference type="Pfam" id="PF08640"/>
    </source>
</evidence>
<dbReference type="eggNOG" id="KOG2396">
    <property type="taxonomic scope" value="Eukaryota"/>
</dbReference>
<evidence type="ECO:0000256" key="3">
    <source>
        <dbReference type="ARBA" id="ARBA00022552"/>
    </source>
</evidence>
<protein>
    <recommendedName>
        <fullName evidence="7">U3 small nucleolar RNA-associated protein 6 N-terminal domain-containing protein</fullName>
    </recommendedName>
</protein>
<dbReference type="GO" id="GO:0000462">
    <property type="term" value="P:maturation of SSU-rRNA from tricistronic rRNA transcript (SSU-rRNA, 5.8S rRNA, LSU-rRNA)"/>
    <property type="evidence" value="ECO:0007669"/>
    <property type="project" value="InterPro"/>
</dbReference>
<dbReference type="PANTHER" id="PTHR23271:SF1">
    <property type="entry name" value="U3 SMALL NUCLEOLAR RNA-ASSOCIATED PROTEIN 6 HOMOLOG"/>
    <property type="match status" value="1"/>
</dbReference>
<evidence type="ECO:0000313" key="8">
    <source>
        <dbReference type="EMBL" id="EKD18756.1"/>
    </source>
</evidence>
<dbReference type="Gene3D" id="1.25.40.10">
    <property type="entry name" value="Tetratricopeptide repeat domain"/>
    <property type="match status" value="1"/>
</dbReference>
<feature type="transmembrane region" description="Helical" evidence="6">
    <location>
        <begin position="35"/>
        <end position="52"/>
    </location>
</feature>
<feature type="domain" description="U3 small nucleolar RNA-associated protein 6 N-terminal" evidence="7">
    <location>
        <begin position="52"/>
        <end position="108"/>
    </location>
</feature>
<dbReference type="HOGENOM" id="CLU_026025_3_1_1"/>
<dbReference type="AlphaFoldDB" id="K1X0Q2"/>
<dbReference type="InParanoid" id="K1X0Q2"/>
<keyword evidence="3" id="KW-0698">rRNA processing</keyword>
<evidence type="ECO:0000313" key="9">
    <source>
        <dbReference type="Proteomes" id="UP000006753"/>
    </source>
</evidence>
<evidence type="ECO:0000256" key="4">
    <source>
        <dbReference type="ARBA" id="ARBA00022737"/>
    </source>
</evidence>
<organism evidence="8 9">
    <name type="scientific">Marssonina brunnea f. sp. multigermtubi (strain MB_m1)</name>
    <name type="common">Marssonina leaf spot fungus</name>
    <dbReference type="NCBI Taxonomy" id="1072389"/>
    <lineage>
        <taxon>Eukaryota</taxon>
        <taxon>Fungi</taxon>
        <taxon>Dikarya</taxon>
        <taxon>Ascomycota</taxon>
        <taxon>Pezizomycotina</taxon>
        <taxon>Leotiomycetes</taxon>
        <taxon>Helotiales</taxon>
        <taxon>Drepanopezizaceae</taxon>
        <taxon>Drepanopeziza</taxon>
    </lineage>
</organism>
<comment type="similarity">
    <text evidence="2">Belongs to the UTP6 family.</text>
</comment>
<keyword evidence="6" id="KW-1133">Transmembrane helix</keyword>
<name>K1X0Q2_MARBU</name>
<keyword evidence="6" id="KW-0812">Transmembrane</keyword>
<dbReference type="GO" id="GO:0030515">
    <property type="term" value="F:snoRNA binding"/>
    <property type="evidence" value="ECO:0007669"/>
    <property type="project" value="InterPro"/>
</dbReference>
<dbReference type="InterPro" id="IPR013949">
    <property type="entry name" value="Utp6"/>
</dbReference>
<evidence type="ECO:0000256" key="1">
    <source>
        <dbReference type="ARBA" id="ARBA00004604"/>
    </source>
</evidence>
<keyword evidence="9" id="KW-1185">Reference proteome</keyword>
<dbReference type="STRING" id="1072389.K1X0Q2"/>
<dbReference type="OMA" id="YAKLEMI"/>
<dbReference type="InterPro" id="IPR055347">
    <property type="entry name" value="UTP6_N"/>
</dbReference>
<dbReference type="Pfam" id="PF08640">
    <property type="entry name" value="U3_assoc_6"/>
    <property type="match status" value="1"/>
</dbReference>
<accession>K1X0Q2</accession>
<reference evidence="8 9" key="1">
    <citation type="journal article" date="2012" name="BMC Genomics">
        <title>Sequencing the genome of Marssonina brunnea reveals fungus-poplar co-evolution.</title>
        <authorList>
            <person name="Zhu S."/>
            <person name="Cao Y.-Z."/>
            <person name="Jiang C."/>
            <person name="Tan B.-Y."/>
            <person name="Wang Z."/>
            <person name="Feng S."/>
            <person name="Zhang L."/>
            <person name="Su X.-H."/>
            <person name="Brejova B."/>
            <person name="Vinar T."/>
            <person name="Xu M."/>
            <person name="Wang M.-X."/>
            <person name="Zhang S.-G."/>
            <person name="Huang M.-R."/>
            <person name="Wu R."/>
            <person name="Zhou Y."/>
        </authorList>
    </citation>
    <scope>NUCLEOTIDE SEQUENCE [LARGE SCALE GENOMIC DNA]</scope>
    <source>
        <strain evidence="8 9">MB_m1</strain>
    </source>
</reference>
<dbReference type="KEGG" id="mbe:MBM_02998"/>
<dbReference type="Proteomes" id="UP000006753">
    <property type="component" value="Unassembled WGS sequence"/>
</dbReference>
<keyword evidence="6" id="KW-0472">Membrane</keyword>